<keyword evidence="3" id="KW-1185">Reference proteome</keyword>
<name>A0ABT9ZXX8_9BACI</name>
<keyword evidence="1" id="KW-1133">Transmembrane helix</keyword>
<keyword evidence="1" id="KW-0812">Transmembrane</keyword>
<evidence type="ECO:0000256" key="1">
    <source>
        <dbReference type="SAM" id="Phobius"/>
    </source>
</evidence>
<feature type="transmembrane region" description="Helical" evidence="1">
    <location>
        <begin position="62"/>
        <end position="87"/>
    </location>
</feature>
<gene>
    <name evidence="2" type="ORF">J2S74_002720</name>
</gene>
<dbReference type="Proteomes" id="UP001230005">
    <property type="component" value="Unassembled WGS sequence"/>
</dbReference>
<keyword evidence="1" id="KW-0472">Membrane</keyword>
<reference evidence="2 3" key="1">
    <citation type="submission" date="2023-07" db="EMBL/GenBank/DDBJ databases">
        <title>Genomic Encyclopedia of Type Strains, Phase IV (KMG-IV): sequencing the most valuable type-strain genomes for metagenomic binning, comparative biology and taxonomic classification.</title>
        <authorList>
            <person name="Goeker M."/>
        </authorList>
    </citation>
    <scope>NUCLEOTIDE SEQUENCE [LARGE SCALE GENOMIC DNA]</scope>
    <source>
        <strain evidence="2 3">DSM 9768</strain>
    </source>
</reference>
<accession>A0ABT9ZXX8</accession>
<sequence>MLKMTEMEKTGWELPRVYGAFSNGSLPPSNHPYTITTSIVMDKCNVIPQLVIKEFEKTHMKFWWLLVCIGAKVYRVVTRMVFFWYSTNKADNYFVPNLSAMFLVNLSTLLNEQSNIFNNNQIKLI</sequence>
<organism evidence="2 3">
    <name type="scientific">Evansella vedderi</name>
    <dbReference type="NCBI Taxonomy" id="38282"/>
    <lineage>
        <taxon>Bacteria</taxon>
        <taxon>Bacillati</taxon>
        <taxon>Bacillota</taxon>
        <taxon>Bacilli</taxon>
        <taxon>Bacillales</taxon>
        <taxon>Bacillaceae</taxon>
        <taxon>Evansella</taxon>
    </lineage>
</organism>
<comment type="caution">
    <text evidence="2">The sequence shown here is derived from an EMBL/GenBank/DDBJ whole genome shotgun (WGS) entry which is preliminary data.</text>
</comment>
<proteinExistence type="predicted"/>
<evidence type="ECO:0000313" key="2">
    <source>
        <dbReference type="EMBL" id="MDQ0255338.1"/>
    </source>
</evidence>
<evidence type="ECO:0000313" key="3">
    <source>
        <dbReference type="Proteomes" id="UP001230005"/>
    </source>
</evidence>
<dbReference type="EMBL" id="JAUSUG010000010">
    <property type="protein sequence ID" value="MDQ0255338.1"/>
    <property type="molecule type" value="Genomic_DNA"/>
</dbReference>
<dbReference type="RefSeq" id="WP_307326268.1">
    <property type="nucleotide sequence ID" value="NZ_JAUSUG010000010.1"/>
</dbReference>
<protein>
    <recommendedName>
        <fullName evidence="4">Transmembrane protein</fullName>
    </recommendedName>
</protein>
<evidence type="ECO:0008006" key="4">
    <source>
        <dbReference type="Google" id="ProtNLM"/>
    </source>
</evidence>